<proteinExistence type="predicted"/>
<evidence type="ECO:0000259" key="1">
    <source>
        <dbReference type="PROSITE" id="PS51094"/>
    </source>
</evidence>
<dbReference type="InterPro" id="IPR016152">
    <property type="entry name" value="PTrfase/Anion_transptr"/>
</dbReference>
<evidence type="ECO:0000313" key="2">
    <source>
        <dbReference type="EMBL" id="PID58099.1"/>
    </source>
</evidence>
<dbReference type="Proteomes" id="UP000229740">
    <property type="component" value="Unassembled WGS sequence"/>
</dbReference>
<evidence type="ECO:0000313" key="3">
    <source>
        <dbReference type="Proteomes" id="UP000229740"/>
    </source>
</evidence>
<keyword evidence="2" id="KW-0813">Transport</keyword>
<dbReference type="GO" id="GO:0030295">
    <property type="term" value="F:protein kinase activator activity"/>
    <property type="evidence" value="ECO:0007669"/>
    <property type="project" value="TreeGrafter"/>
</dbReference>
<dbReference type="PANTHER" id="PTHR47738">
    <property type="entry name" value="PTS SYSTEM FRUCTOSE-LIKE EIIA COMPONENT-RELATED"/>
    <property type="match status" value="1"/>
</dbReference>
<sequence length="186" mass="21215">MLHVAYVDFELIHNSLRHGMTCAIDLYQLFLWSIMMNLLQALDPARICLLRHHSKPDVLNEMIDCGARAGLPCDREELQERISYREQLMSTGLGLGIGLPHVRMETVLEPYIIVGLQPDGIVGYEAIDNLPVKVVFMIIAGKDQHRRHLELLAKIVEILKRSHVRDRLLAAKSPEEAYRILEKEAS</sequence>
<reference evidence="2 3" key="1">
    <citation type="submission" date="2017-10" db="EMBL/GenBank/DDBJ databases">
        <title>Novel microbial diversity and functional potential in the marine mammal oral microbiome.</title>
        <authorList>
            <person name="Dudek N.K."/>
            <person name="Sun C.L."/>
            <person name="Burstein D."/>
            <person name="Kantor R.S."/>
            <person name="Aliaga Goltsman D.S."/>
            <person name="Bik E.M."/>
            <person name="Thomas B.C."/>
            <person name="Banfield J.F."/>
            <person name="Relman D.A."/>
        </authorList>
    </citation>
    <scope>NUCLEOTIDE SEQUENCE [LARGE SCALE GENOMIC DNA]</scope>
    <source>
        <strain evidence="2">DOLZORAL124_49_17</strain>
    </source>
</reference>
<dbReference type="InterPro" id="IPR051541">
    <property type="entry name" value="PTS_SugarTrans_NitroReg"/>
</dbReference>
<dbReference type="SUPFAM" id="SSF55804">
    <property type="entry name" value="Phoshotransferase/anion transport protein"/>
    <property type="match status" value="1"/>
</dbReference>
<dbReference type="Pfam" id="PF00359">
    <property type="entry name" value="PTS_EIIA_2"/>
    <property type="match status" value="1"/>
</dbReference>
<dbReference type="Gene3D" id="3.40.930.10">
    <property type="entry name" value="Mannitol-specific EII, Chain A"/>
    <property type="match status" value="1"/>
</dbReference>
<feature type="domain" description="PTS EIIA type-2" evidence="1">
    <location>
        <begin position="38"/>
        <end position="184"/>
    </location>
</feature>
<comment type="caution">
    <text evidence="2">The sequence shown here is derived from an EMBL/GenBank/DDBJ whole genome shotgun (WGS) entry which is preliminary data.</text>
</comment>
<dbReference type="AlphaFoldDB" id="A0A2G6E7L4"/>
<name>A0A2G6E7L4_9BACT</name>
<keyword evidence="2" id="KW-0762">Sugar transport</keyword>
<dbReference type="EMBL" id="PDPS01000024">
    <property type="protein sequence ID" value="PID58099.1"/>
    <property type="molecule type" value="Genomic_DNA"/>
</dbReference>
<accession>A0A2G6E7L4</accession>
<dbReference type="PROSITE" id="PS51094">
    <property type="entry name" value="PTS_EIIA_TYPE_2"/>
    <property type="match status" value="1"/>
</dbReference>
<dbReference type="InterPro" id="IPR002178">
    <property type="entry name" value="PTS_EIIA_type-2_dom"/>
</dbReference>
<gene>
    <name evidence="2" type="ORF">CSB45_05265</name>
</gene>
<dbReference type="CDD" id="cd00211">
    <property type="entry name" value="PTS_IIA_fru"/>
    <property type="match status" value="1"/>
</dbReference>
<organism evidence="2 3">
    <name type="scientific">candidate division KSB3 bacterium</name>
    <dbReference type="NCBI Taxonomy" id="2044937"/>
    <lineage>
        <taxon>Bacteria</taxon>
        <taxon>candidate division KSB3</taxon>
    </lineage>
</organism>
<protein>
    <submittedName>
        <fullName evidence="2">PTS sugar transporter subunit IIA</fullName>
    </submittedName>
</protein>
<dbReference type="PANTHER" id="PTHR47738:SF1">
    <property type="entry name" value="NITROGEN REGULATORY PROTEIN"/>
    <property type="match status" value="1"/>
</dbReference>